<protein>
    <submittedName>
        <fullName evidence="7">Transferase 2, rSAM/selenodomain-associated</fullName>
    </submittedName>
</protein>
<dbReference type="InterPro" id="IPR001173">
    <property type="entry name" value="Glyco_trans_2-like"/>
</dbReference>
<dbReference type="GO" id="GO:0016757">
    <property type="term" value="F:glycosyltransferase activity"/>
    <property type="evidence" value="ECO:0007669"/>
    <property type="project" value="UniProtKB-KW"/>
</dbReference>
<gene>
    <name evidence="7" type="ORF">SAMN05660443_0124</name>
</gene>
<dbReference type="NCBIfam" id="TIGR04283">
    <property type="entry name" value="glyco_like_mftF"/>
    <property type="match status" value="1"/>
</dbReference>
<reference evidence="7 8" key="1">
    <citation type="submission" date="2016-10" db="EMBL/GenBank/DDBJ databases">
        <authorList>
            <person name="de Groot N.N."/>
        </authorList>
    </citation>
    <scope>NUCLEOTIDE SEQUENCE [LARGE SCALE GENOMIC DNA]</scope>
    <source>
        <strain evidence="7 8">DSM 18438</strain>
    </source>
</reference>
<dbReference type="SUPFAM" id="SSF53448">
    <property type="entry name" value="Nucleotide-diphospho-sugar transferases"/>
    <property type="match status" value="1"/>
</dbReference>
<dbReference type="InterPro" id="IPR029044">
    <property type="entry name" value="Nucleotide-diphossugar_trans"/>
</dbReference>
<dbReference type="GO" id="GO:0005886">
    <property type="term" value="C:plasma membrane"/>
    <property type="evidence" value="ECO:0007669"/>
    <property type="project" value="UniProtKB-SubCell"/>
</dbReference>
<keyword evidence="4 7" id="KW-0808">Transferase</keyword>
<dbReference type="EMBL" id="FOLH01000001">
    <property type="protein sequence ID" value="SFB78746.1"/>
    <property type="molecule type" value="Genomic_DNA"/>
</dbReference>
<evidence type="ECO:0000256" key="5">
    <source>
        <dbReference type="ARBA" id="ARBA00023136"/>
    </source>
</evidence>
<dbReference type="PANTHER" id="PTHR43646">
    <property type="entry name" value="GLYCOSYLTRANSFERASE"/>
    <property type="match status" value="1"/>
</dbReference>
<keyword evidence="2" id="KW-1003">Cell membrane</keyword>
<keyword evidence="8" id="KW-1185">Reference proteome</keyword>
<dbReference type="Gene3D" id="3.90.550.10">
    <property type="entry name" value="Spore Coat Polysaccharide Biosynthesis Protein SpsA, Chain A"/>
    <property type="match status" value="1"/>
</dbReference>
<dbReference type="InterPro" id="IPR026461">
    <property type="entry name" value="Trfase_2_rSAM/seldom_assoc"/>
</dbReference>
<evidence type="ECO:0000256" key="2">
    <source>
        <dbReference type="ARBA" id="ARBA00022475"/>
    </source>
</evidence>
<evidence type="ECO:0000313" key="8">
    <source>
        <dbReference type="Proteomes" id="UP000199058"/>
    </source>
</evidence>
<dbReference type="PANTHER" id="PTHR43646:SF2">
    <property type="entry name" value="GLYCOSYLTRANSFERASE 2-LIKE DOMAIN-CONTAINING PROTEIN"/>
    <property type="match status" value="1"/>
</dbReference>
<dbReference type="STRING" id="1122252.SAMN05660443_0124"/>
<dbReference type="AlphaFoldDB" id="A0A1I1DWG2"/>
<dbReference type="CDD" id="cd02522">
    <property type="entry name" value="GT_2_like_a"/>
    <property type="match status" value="1"/>
</dbReference>
<name>A0A1I1DWG2_9GAMM</name>
<dbReference type="Pfam" id="PF00535">
    <property type="entry name" value="Glycos_transf_2"/>
    <property type="match status" value="1"/>
</dbReference>
<organism evidence="7 8">
    <name type="scientific">Marinospirillum celere</name>
    <dbReference type="NCBI Taxonomy" id="1122252"/>
    <lineage>
        <taxon>Bacteria</taxon>
        <taxon>Pseudomonadati</taxon>
        <taxon>Pseudomonadota</taxon>
        <taxon>Gammaproteobacteria</taxon>
        <taxon>Oceanospirillales</taxon>
        <taxon>Oceanospirillaceae</taxon>
        <taxon>Marinospirillum</taxon>
    </lineage>
</organism>
<dbReference type="RefSeq" id="WP_245751640.1">
    <property type="nucleotide sequence ID" value="NZ_FOLH01000001.1"/>
</dbReference>
<sequence length="226" mass="25509">MVAASIIIPVRNEARQLPELLAGLQRLRNQGCELILVDGGSTDASLDLAREQVDQLLTSPRGRAWQMNTGAQAAQGEWLFFLHADTRLTPAAEARLMQLATSPTPAWGRFDVVIQGRHPLLFLVAGLMNARSRLTGIATGDQLMFMHSSLYQAVGGFPDQPLMEDVEISKRLKKLRKPLSCQEKVITSGRRWDEQGFWRTVGLMWSLRWRYWRGVSAQQLVKDYYS</sequence>
<evidence type="ECO:0000259" key="6">
    <source>
        <dbReference type="Pfam" id="PF00535"/>
    </source>
</evidence>
<comment type="subcellular location">
    <subcellularLocation>
        <location evidence="1">Cell membrane</location>
    </subcellularLocation>
</comment>
<evidence type="ECO:0000256" key="4">
    <source>
        <dbReference type="ARBA" id="ARBA00022679"/>
    </source>
</evidence>
<keyword evidence="5" id="KW-0472">Membrane</keyword>
<feature type="domain" description="Glycosyltransferase 2-like" evidence="6">
    <location>
        <begin position="5"/>
        <end position="116"/>
    </location>
</feature>
<keyword evidence="3" id="KW-0328">Glycosyltransferase</keyword>
<evidence type="ECO:0000313" key="7">
    <source>
        <dbReference type="EMBL" id="SFB78746.1"/>
    </source>
</evidence>
<dbReference type="Proteomes" id="UP000199058">
    <property type="component" value="Unassembled WGS sequence"/>
</dbReference>
<evidence type="ECO:0000256" key="1">
    <source>
        <dbReference type="ARBA" id="ARBA00004236"/>
    </source>
</evidence>
<accession>A0A1I1DWG2</accession>
<proteinExistence type="predicted"/>
<evidence type="ECO:0000256" key="3">
    <source>
        <dbReference type="ARBA" id="ARBA00022676"/>
    </source>
</evidence>